<dbReference type="Pfam" id="PF01370">
    <property type="entry name" value="Epimerase"/>
    <property type="match status" value="1"/>
</dbReference>
<dbReference type="Gene3D" id="3.40.50.720">
    <property type="entry name" value="NAD(P)-binding Rossmann-like Domain"/>
    <property type="match status" value="1"/>
</dbReference>
<keyword evidence="3" id="KW-1185">Reference proteome</keyword>
<name>A0ABS1SRC9_9MICO</name>
<evidence type="ECO:0000313" key="2">
    <source>
        <dbReference type="EMBL" id="MBL3690505.1"/>
    </source>
</evidence>
<reference evidence="2 3" key="1">
    <citation type="submission" date="2018-09" db="EMBL/GenBank/DDBJ databases">
        <title>Comparative genomics of Leucobacter spp.</title>
        <authorList>
            <person name="Reis A.C."/>
            <person name="Kolvenbach B.A."/>
            <person name="Corvini P.F.X."/>
            <person name="Nunes O.C."/>
        </authorList>
    </citation>
    <scope>NUCLEOTIDE SEQUENCE [LARGE SCALE GENOMIC DNA]</scope>
    <source>
        <strain evidence="2 3">L-1</strain>
    </source>
</reference>
<dbReference type="InterPro" id="IPR036291">
    <property type="entry name" value="NAD(P)-bd_dom_sf"/>
</dbReference>
<proteinExistence type="predicted"/>
<gene>
    <name evidence="2" type="ORF">D3226_11135</name>
</gene>
<dbReference type="Proteomes" id="UP001646141">
    <property type="component" value="Unassembled WGS sequence"/>
</dbReference>
<organism evidence="2 3">
    <name type="scientific">Leucobacter chromiireducens subsp. chromiireducens</name>
    <dbReference type="NCBI Taxonomy" id="660067"/>
    <lineage>
        <taxon>Bacteria</taxon>
        <taxon>Bacillati</taxon>
        <taxon>Actinomycetota</taxon>
        <taxon>Actinomycetes</taxon>
        <taxon>Micrococcales</taxon>
        <taxon>Microbacteriaceae</taxon>
        <taxon>Leucobacter</taxon>
    </lineage>
</organism>
<dbReference type="SUPFAM" id="SSF51735">
    <property type="entry name" value="NAD(P)-binding Rossmann-fold domains"/>
    <property type="match status" value="1"/>
</dbReference>
<evidence type="ECO:0000313" key="3">
    <source>
        <dbReference type="Proteomes" id="UP001646141"/>
    </source>
</evidence>
<comment type="caution">
    <text evidence="2">The sequence shown here is derived from an EMBL/GenBank/DDBJ whole genome shotgun (WGS) entry which is preliminary data.</text>
</comment>
<dbReference type="InterPro" id="IPR001509">
    <property type="entry name" value="Epimerase_deHydtase"/>
</dbReference>
<protein>
    <submittedName>
        <fullName evidence="2">NAD-dependent epimerase/dehydratase family protein</fullName>
    </submittedName>
</protein>
<evidence type="ECO:0000259" key="1">
    <source>
        <dbReference type="Pfam" id="PF01370"/>
    </source>
</evidence>
<sequence length="305" mass="31239">MRALVLGGSGAVGQVIAAELERAGHTTTVAGRRSAAARIDLSTPAGIGQLMAHASTHDVVINASGVENPALAAASFPAAFVDISATGRYLERVAAEAAPGQSVLLGAGLAPGLSTLLVHALPTQPDDEIDLGIALGTGEAHGPAAVAWTAGLAGAPIHEPPERRAIINLRELRRLPSPTGTRSYLRADFPDHLLLGSAQKVTVRSYLVTGNRPTTAALRLVGRAPKLSPLLAKVPHWGSAEWSLVAVNRRTGTLLSARGLGQSRATGVLTALGAAALHAASPGRAVNTADVLTLHEVPDLREEVS</sequence>
<dbReference type="EMBL" id="QYAD01000004">
    <property type="protein sequence ID" value="MBL3690505.1"/>
    <property type="molecule type" value="Genomic_DNA"/>
</dbReference>
<feature type="domain" description="NAD-dependent epimerase/dehydratase" evidence="1">
    <location>
        <begin position="3"/>
        <end position="87"/>
    </location>
</feature>
<dbReference type="RefSeq" id="WP_202382665.1">
    <property type="nucleotide sequence ID" value="NZ_BAAAMA010000010.1"/>
</dbReference>
<accession>A0ABS1SRC9</accession>